<dbReference type="SUPFAM" id="SSF54211">
    <property type="entry name" value="Ribosomal protein S5 domain 2-like"/>
    <property type="match status" value="1"/>
</dbReference>
<dbReference type="SUPFAM" id="SSF56719">
    <property type="entry name" value="Type II DNA topoisomerase"/>
    <property type="match status" value="1"/>
</dbReference>
<dbReference type="InterPro" id="IPR013760">
    <property type="entry name" value="Topo_IIA-like_dom_sf"/>
</dbReference>
<comment type="similarity">
    <text evidence="3">Belongs to the type II topoisomerase GyrB family.</text>
</comment>
<evidence type="ECO:0000256" key="10">
    <source>
        <dbReference type="ARBA" id="ARBA00023125"/>
    </source>
</evidence>
<dbReference type="RefSeq" id="WP_200699703.1">
    <property type="nucleotide sequence ID" value="NZ_JAQOSK010000008.1"/>
</dbReference>
<dbReference type="InterPro" id="IPR002288">
    <property type="entry name" value="DNA_gyrase_B_C"/>
</dbReference>
<dbReference type="InterPro" id="IPR013759">
    <property type="entry name" value="Topo_IIA_B_C"/>
</dbReference>
<dbReference type="Pfam" id="PF00204">
    <property type="entry name" value="DNA_gyraseB"/>
    <property type="match status" value="1"/>
</dbReference>
<comment type="cofactor">
    <cofactor evidence="2">
        <name>Mg(2+)</name>
        <dbReference type="ChEBI" id="CHEBI:18420"/>
    </cofactor>
</comment>
<evidence type="ECO:0000313" key="14">
    <source>
        <dbReference type="Proteomes" id="UP001221328"/>
    </source>
</evidence>
<dbReference type="InterPro" id="IPR036890">
    <property type="entry name" value="HATPase_C_sf"/>
</dbReference>
<dbReference type="CDD" id="cd00822">
    <property type="entry name" value="TopoII_Trans_DNA_gyrase"/>
    <property type="match status" value="1"/>
</dbReference>
<evidence type="ECO:0000256" key="9">
    <source>
        <dbReference type="ARBA" id="ARBA00023029"/>
    </source>
</evidence>
<keyword evidence="14" id="KW-1185">Reference proteome</keyword>
<dbReference type="EMBL" id="JAQOSK010000008">
    <property type="protein sequence ID" value="MDC2957147.1"/>
    <property type="molecule type" value="Genomic_DNA"/>
</dbReference>
<dbReference type="InterPro" id="IPR003594">
    <property type="entry name" value="HATPase_dom"/>
</dbReference>
<dbReference type="InterPro" id="IPR014721">
    <property type="entry name" value="Ribsml_uS5_D2-typ_fold_subgr"/>
</dbReference>
<evidence type="ECO:0000256" key="8">
    <source>
        <dbReference type="ARBA" id="ARBA00022842"/>
    </source>
</evidence>
<dbReference type="Gene3D" id="3.40.50.670">
    <property type="match status" value="1"/>
</dbReference>
<evidence type="ECO:0000256" key="5">
    <source>
        <dbReference type="ARBA" id="ARBA00022723"/>
    </source>
</evidence>
<dbReference type="InterPro" id="IPR001241">
    <property type="entry name" value="Topo_IIA"/>
</dbReference>
<dbReference type="InterPro" id="IPR020568">
    <property type="entry name" value="Ribosomal_Su5_D2-typ_SF"/>
</dbReference>
<evidence type="ECO:0000259" key="12">
    <source>
        <dbReference type="PROSITE" id="PS50880"/>
    </source>
</evidence>
<dbReference type="EC" id="5.6.2.2" evidence="4"/>
<dbReference type="Proteomes" id="UP001221328">
    <property type="component" value="Unassembled WGS sequence"/>
</dbReference>
<evidence type="ECO:0000256" key="11">
    <source>
        <dbReference type="ARBA" id="ARBA00023235"/>
    </source>
</evidence>
<dbReference type="PRINTS" id="PR00418">
    <property type="entry name" value="TPI2FAMILY"/>
</dbReference>
<dbReference type="PROSITE" id="PS50880">
    <property type="entry name" value="TOPRIM"/>
    <property type="match status" value="1"/>
</dbReference>
<evidence type="ECO:0000256" key="2">
    <source>
        <dbReference type="ARBA" id="ARBA00001946"/>
    </source>
</evidence>
<dbReference type="Pfam" id="PF00986">
    <property type="entry name" value="DNA_gyraseB_C"/>
    <property type="match status" value="1"/>
</dbReference>
<evidence type="ECO:0000256" key="7">
    <source>
        <dbReference type="ARBA" id="ARBA00022840"/>
    </source>
</evidence>
<comment type="caution">
    <text evidence="13">The sequence shown here is derived from an EMBL/GenBank/DDBJ whole genome shotgun (WGS) entry which is preliminary data.</text>
</comment>
<keyword evidence="5" id="KW-0479">Metal-binding</keyword>
<keyword evidence="8" id="KW-0460">Magnesium</keyword>
<dbReference type="Gene3D" id="3.30.230.10">
    <property type="match status" value="1"/>
</dbReference>
<dbReference type="InterPro" id="IPR000565">
    <property type="entry name" value="Topo_IIA_B"/>
</dbReference>
<dbReference type="PANTHER" id="PTHR45866:SF1">
    <property type="entry name" value="DNA GYRASE SUBUNIT B, MITOCHONDRIAL"/>
    <property type="match status" value="1"/>
</dbReference>
<accession>A0ABT5FXA5</accession>
<dbReference type="Pfam" id="PF01751">
    <property type="entry name" value="Toprim"/>
    <property type="match status" value="1"/>
</dbReference>
<evidence type="ECO:0000256" key="4">
    <source>
        <dbReference type="ARBA" id="ARBA00012895"/>
    </source>
</evidence>
<dbReference type="CDD" id="cd16928">
    <property type="entry name" value="HATPase_GyrB-like"/>
    <property type="match status" value="1"/>
</dbReference>
<evidence type="ECO:0000256" key="6">
    <source>
        <dbReference type="ARBA" id="ARBA00022741"/>
    </source>
</evidence>
<gene>
    <name evidence="13" type="ORF">PO587_22030</name>
</gene>
<organism evidence="13 14">
    <name type="scientific">Streptomyces gilvifuscus</name>
    <dbReference type="NCBI Taxonomy" id="1550617"/>
    <lineage>
        <taxon>Bacteria</taxon>
        <taxon>Bacillati</taxon>
        <taxon>Actinomycetota</taxon>
        <taxon>Actinomycetes</taxon>
        <taxon>Kitasatosporales</taxon>
        <taxon>Streptomycetaceae</taxon>
        <taxon>Streptomyces</taxon>
    </lineage>
</organism>
<evidence type="ECO:0000313" key="13">
    <source>
        <dbReference type="EMBL" id="MDC2957147.1"/>
    </source>
</evidence>
<reference evidence="13 14" key="1">
    <citation type="journal article" date="2015" name="Int. J. Syst. Evol. Microbiol.">
        <title>Streptomyces gilvifuscus sp. nov., an actinomycete that produces antibacterial compounds isolated from soil.</title>
        <authorList>
            <person name="Nguyen T.M."/>
            <person name="Kim J."/>
        </authorList>
    </citation>
    <scope>NUCLEOTIDE SEQUENCE [LARGE SCALE GENOMIC DNA]</scope>
    <source>
        <strain evidence="13 14">T113</strain>
    </source>
</reference>
<sequence length="707" mass="76907">MTAETSVSSTALLAGAERDGSNYTARHLLVLEGLEAVRKRPGMYIGSTDSRGLMHCLWEIIDNSVDEALGGYCDHIEVILHDDGSVEVRDNGRGIPVDVEPKTGLSGVEVVMTKLHAGGKFGGGSYAASGGLHGVGASVVNALSARLDVEVDRGGHTHAISFRRGVPGAFAGNGPDAKFEAASGLRKAKKIPKTRSGTRVRYWADRQIFLKDAKLSLDNLHGRARQTAFLVPGLTIVVRDEFGLGEGGSKGEESFRFDGGISEFCEYLASDKPVCDVLRLSGQGTFKETVPVLDEHGQMTPTQVTRELDVDVAMRWGTGYDTTLKSFVNIIATPKGGTHVAGFETAVTSTLNEVLRSKKLLRVAEDDIVKDDALEGLTAVVTVRLAEPQFEGQTKEVLGTSAARRIVNTVITKELKAFLTSTKRDAAAQARVVMEKAVAAARTRIAARQHKDAQRRKTALESSSLPAKLADCRSDDVDRSELFIVEGDSALGTAKLARNSEFQALLPIRGKILNVQKSSVTDMLKNAECGAIIQVIGAGSGRTFDIDAARYGKIIMMTDADVDGSHIRTLLLTLFHRYMRPMVEAGRVFAAVPPLHRIELVQPKKGQDKYVYTYSDRELRDKLLEFESKGVRYKDSIQRYKGLGEMDADQLAETTMDPRHRTLRRINLSDLDAAETVFDLLMGNDVAPRKEFISSSAATLDRSRIDA</sequence>
<protein>
    <recommendedName>
        <fullName evidence="4">DNA topoisomerase (ATP-hydrolyzing)</fullName>
        <ecNumber evidence="4">5.6.2.2</ecNumber>
    </recommendedName>
</protein>
<dbReference type="Gene3D" id="3.30.565.10">
    <property type="entry name" value="Histidine kinase-like ATPase, C-terminal domain"/>
    <property type="match status" value="1"/>
</dbReference>
<dbReference type="InterPro" id="IPR013506">
    <property type="entry name" value="Topo_IIA_bsu_dom2"/>
</dbReference>
<keyword evidence="10" id="KW-0238">DNA-binding</keyword>
<dbReference type="PRINTS" id="PR01159">
    <property type="entry name" value="DNAGYRASEB"/>
</dbReference>
<dbReference type="NCBIfam" id="NF004189">
    <property type="entry name" value="PRK05644.1"/>
    <property type="match status" value="1"/>
</dbReference>
<name>A0ABT5FXA5_9ACTN</name>
<feature type="domain" description="Toprim" evidence="12">
    <location>
        <begin position="480"/>
        <end position="594"/>
    </location>
</feature>
<dbReference type="PANTHER" id="PTHR45866">
    <property type="entry name" value="DNA GYRASE/TOPOISOMERASE SUBUNIT B"/>
    <property type="match status" value="1"/>
</dbReference>
<dbReference type="InterPro" id="IPR006171">
    <property type="entry name" value="TOPRIM_dom"/>
</dbReference>
<keyword evidence="6" id="KW-0547">Nucleotide-binding</keyword>
<dbReference type="Pfam" id="PF02518">
    <property type="entry name" value="HATPase_c"/>
    <property type="match status" value="1"/>
</dbReference>
<dbReference type="SUPFAM" id="SSF55874">
    <property type="entry name" value="ATPase domain of HSP90 chaperone/DNA topoisomerase II/histidine kinase"/>
    <property type="match status" value="1"/>
</dbReference>
<dbReference type="PROSITE" id="PS00177">
    <property type="entry name" value="TOPOISOMERASE_II"/>
    <property type="match status" value="1"/>
</dbReference>
<dbReference type="InterPro" id="IPR018522">
    <property type="entry name" value="TopoIIA_CS"/>
</dbReference>
<evidence type="ECO:0000256" key="3">
    <source>
        <dbReference type="ARBA" id="ARBA00010708"/>
    </source>
</evidence>
<proteinExistence type="inferred from homology"/>
<keyword evidence="9" id="KW-0799">Topoisomerase</keyword>
<evidence type="ECO:0000256" key="1">
    <source>
        <dbReference type="ARBA" id="ARBA00000185"/>
    </source>
</evidence>
<keyword evidence="11" id="KW-0413">Isomerase</keyword>
<comment type="catalytic activity">
    <reaction evidence="1">
        <text>ATP-dependent breakage, passage and rejoining of double-stranded DNA.</text>
        <dbReference type="EC" id="5.6.2.2"/>
    </reaction>
</comment>
<keyword evidence="7" id="KW-0067">ATP-binding</keyword>
<dbReference type="SMART" id="SM00433">
    <property type="entry name" value="TOP2c"/>
    <property type="match status" value="1"/>
</dbReference>
<dbReference type="SMART" id="SM00387">
    <property type="entry name" value="HATPase_c"/>
    <property type="match status" value="1"/>
</dbReference>